<dbReference type="GO" id="GO:0008234">
    <property type="term" value="F:cysteine-type peptidase activity"/>
    <property type="evidence" value="ECO:0007669"/>
    <property type="project" value="UniProtKB-KW"/>
</dbReference>
<reference evidence="6" key="1">
    <citation type="journal article" date="2015" name="Nature">
        <title>Complex archaea that bridge the gap between prokaryotes and eukaryotes.</title>
        <authorList>
            <person name="Spang A."/>
            <person name="Saw J.H."/>
            <person name="Jorgensen S.L."/>
            <person name="Zaremba-Niedzwiedzka K."/>
            <person name="Martijn J."/>
            <person name="Lind A.E."/>
            <person name="van Eijk R."/>
            <person name="Schleper C."/>
            <person name="Guy L."/>
            <person name="Ettema T.J."/>
        </authorList>
    </citation>
    <scope>NUCLEOTIDE SEQUENCE</scope>
</reference>
<dbReference type="Pfam" id="PF00877">
    <property type="entry name" value="NLPC_P60"/>
    <property type="match status" value="1"/>
</dbReference>
<dbReference type="SUPFAM" id="SSF54001">
    <property type="entry name" value="Cysteine proteinases"/>
    <property type="match status" value="1"/>
</dbReference>
<feature type="domain" description="NlpC/P60" evidence="5">
    <location>
        <begin position="1"/>
        <end position="130"/>
    </location>
</feature>
<comment type="caution">
    <text evidence="6">The sequence shown here is derived from an EMBL/GenBank/DDBJ whole genome shotgun (WGS) entry which is preliminary data.</text>
</comment>
<evidence type="ECO:0000256" key="2">
    <source>
        <dbReference type="ARBA" id="ARBA00022670"/>
    </source>
</evidence>
<proteinExistence type="inferred from homology"/>
<dbReference type="PROSITE" id="PS51935">
    <property type="entry name" value="NLPC_P60"/>
    <property type="match status" value="1"/>
</dbReference>
<keyword evidence="3" id="KW-0378">Hydrolase</keyword>
<gene>
    <name evidence="6" type="ORF">LCGC14_0825480</name>
</gene>
<dbReference type="InterPro" id="IPR038765">
    <property type="entry name" value="Papain-like_cys_pep_sf"/>
</dbReference>
<dbReference type="InterPro" id="IPR000064">
    <property type="entry name" value="NLP_P60_dom"/>
</dbReference>
<dbReference type="AlphaFoldDB" id="A0A0F9SQ47"/>
<name>A0A0F9SQ47_9ZZZZ</name>
<accession>A0A0F9SQ47</accession>
<comment type="similarity">
    <text evidence="1">Belongs to the peptidase C40 family.</text>
</comment>
<evidence type="ECO:0000256" key="3">
    <source>
        <dbReference type="ARBA" id="ARBA00022801"/>
    </source>
</evidence>
<keyword evidence="2" id="KW-0645">Protease</keyword>
<evidence type="ECO:0000259" key="5">
    <source>
        <dbReference type="PROSITE" id="PS51935"/>
    </source>
</evidence>
<dbReference type="EMBL" id="LAZR01002342">
    <property type="protein sequence ID" value="KKN31283.1"/>
    <property type="molecule type" value="Genomic_DNA"/>
</dbReference>
<dbReference type="Gene3D" id="3.90.1720.10">
    <property type="entry name" value="endopeptidase domain like (from Nostoc punctiforme)"/>
    <property type="match status" value="1"/>
</dbReference>
<evidence type="ECO:0000256" key="4">
    <source>
        <dbReference type="ARBA" id="ARBA00022807"/>
    </source>
</evidence>
<keyword evidence="4" id="KW-0788">Thiol protease</keyword>
<evidence type="ECO:0000256" key="1">
    <source>
        <dbReference type="ARBA" id="ARBA00007074"/>
    </source>
</evidence>
<evidence type="ECO:0000313" key="6">
    <source>
        <dbReference type="EMBL" id="KKN31283.1"/>
    </source>
</evidence>
<organism evidence="6">
    <name type="scientific">marine sediment metagenome</name>
    <dbReference type="NCBI Taxonomy" id="412755"/>
    <lineage>
        <taxon>unclassified sequences</taxon>
        <taxon>metagenomes</taxon>
        <taxon>ecological metagenomes</taxon>
    </lineage>
</organism>
<dbReference type="GO" id="GO:0006508">
    <property type="term" value="P:proteolysis"/>
    <property type="evidence" value="ECO:0007669"/>
    <property type="project" value="UniProtKB-KW"/>
</dbReference>
<protein>
    <recommendedName>
        <fullName evidence="5">NlpC/P60 domain-containing protein</fullName>
    </recommendedName>
</protein>
<sequence>MIEYTDLIGTPFKHKGRTLEGFDCFGLVLYVLRRQGKQVDDPVPDYPKNWKDDKTHNYFLEHYHKQWERIDKPEILDVVLFGKEKDFPTHIGILVETDKVLHISEKHRTIISRLSYIKKAVYGYYRFIGS</sequence>